<evidence type="ECO:0000259" key="1">
    <source>
        <dbReference type="Pfam" id="PF05551"/>
    </source>
</evidence>
<dbReference type="InterPro" id="IPR044925">
    <property type="entry name" value="His-Me_finger_sf"/>
</dbReference>
<dbReference type="InterPro" id="IPR044930">
    <property type="entry name" value="Homing_endonuclease_His-Me"/>
</dbReference>
<reference evidence="2" key="1">
    <citation type="journal article" date="2020" name="Nature">
        <title>Giant virus diversity and host interactions through global metagenomics.</title>
        <authorList>
            <person name="Schulz F."/>
            <person name="Roux S."/>
            <person name="Paez-Espino D."/>
            <person name="Jungbluth S."/>
            <person name="Walsh D.A."/>
            <person name="Denef V.J."/>
            <person name="McMahon K.D."/>
            <person name="Konstantinidis K.T."/>
            <person name="Eloe-Fadrosh E.A."/>
            <person name="Kyrpides N.C."/>
            <person name="Woyke T."/>
        </authorList>
    </citation>
    <scope>NUCLEOTIDE SEQUENCE</scope>
    <source>
        <strain evidence="2">GVMAG-M-3300020192-26</strain>
    </source>
</reference>
<proteinExistence type="predicted"/>
<dbReference type="Pfam" id="PF05551">
    <property type="entry name" value="zf-His_Me_endon"/>
    <property type="match status" value="1"/>
</dbReference>
<organism evidence="2">
    <name type="scientific">viral metagenome</name>
    <dbReference type="NCBI Taxonomy" id="1070528"/>
    <lineage>
        <taxon>unclassified sequences</taxon>
        <taxon>metagenomes</taxon>
        <taxon>organismal metagenomes</taxon>
    </lineage>
</organism>
<dbReference type="EMBL" id="MN739353">
    <property type="protein sequence ID" value="QHT00250.1"/>
    <property type="molecule type" value="Genomic_DNA"/>
</dbReference>
<feature type="domain" description="Zinc-binding loop region of homing endonuclease" evidence="1">
    <location>
        <begin position="118"/>
        <end position="198"/>
    </location>
</feature>
<protein>
    <recommendedName>
        <fullName evidence="1">Zinc-binding loop region of homing endonuclease domain-containing protein</fullName>
    </recommendedName>
</protein>
<name>A0A6C0C8W8_9ZZZZ</name>
<sequence>MDHDEKFFNEIQKKCTAHGDCSIWNGTFRDGLCFQWNRTVSRPINVLKFMWNYYYEPIKANEKLIRTCGEPLCIQIEHIDVKPRAKLVSKEEKWNKLFKCGKIDETSEYDGKKCLVWQGYKSVGGYGESSVNHKKYYVHRIAFWISHDEYETIDDIPDVDDDGQRLVVRHLCGQSSCFESSHLQIGTDSVNSYEDKINAGTMQRGEKHHNCSISEELAKKIKWSKLDRSDKNYMTAKERAVHFGVSFRIVDKIDNNETWSHIPDKNGIILSTARKRERERNAKIKAKNRKWTEKMFKQARWKLDARSKIDRNGRKYKNSFCRLWTGKCAPDGYARTMIHGKQIFVHILACHIKYRTTNSGGLQVLHKCGRRLCVNPKHLSFGSAIENAADKKMHGTSGRKLTMEQANEIRLLYKSGDYKQIDLTKKYNVSKDTIQNIIHNRTYVD</sequence>
<dbReference type="InterPro" id="IPR008704">
    <property type="entry name" value="Endonuclease_Zinc-binding_loop"/>
</dbReference>
<dbReference type="GO" id="GO:0004519">
    <property type="term" value="F:endonuclease activity"/>
    <property type="evidence" value="ECO:0007669"/>
    <property type="project" value="InterPro"/>
</dbReference>
<dbReference type="SUPFAM" id="SSF54060">
    <property type="entry name" value="His-Me finger endonucleases"/>
    <property type="match status" value="2"/>
</dbReference>
<accession>A0A6C0C8W8</accession>
<dbReference type="AlphaFoldDB" id="A0A6C0C8W8"/>
<dbReference type="Gene3D" id="3.90.75.10">
    <property type="entry name" value="Homing Intron 3 (I-ppo) Encoded Endonuclease, Chain A"/>
    <property type="match status" value="1"/>
</dbReference>
<evidence type="ECO:0000313" key="2">
    <source>
        <dbReference type="EMBL" id="QHT00250.1"/>
    </source>
</evidence>